<dbReference type="RefSeq" id="WP_388018842.1">
    <property type="nucleotide sequence ID" value="NZ_JBHUDT010000004.1"/>
</dbReference>
<keyword evidence="1" id="KW-0732">Signal</keyword>
<evidence type="ECO:0000313" key="2">
    <source>
        <dbReference type="EMBL" id="MFD2535749.1"/>
    </source>
</evidence>
<proteinExistence type="predicted"/>
<comment type="caution">
    <text evidence="2">The sequence shown here is derived from an EMBL/GenBank/DDBJ whole genome shotgun (WGS) entry which is preliminary data.</text>
</comment>
<evidence type="ECO:0000313" key="3">
    <source>
        <dbReference type="Proteomes" id="UP001597441"/>
    </source>
</evidence>
<dbReference type="SUPFAM" id="SSF49464">
    <property type="entry name" value="Carboxypeptidase regulatory domain-like"/>
    <property type="match status" value="1"/>
</dbReference>
<accession>A0ABW5JTS2</accession>
<keyword evidence="3" id="KW-1185">Reference proteome</keyword>
<name>A0ABW5JTS2_9FLAO</name>
<reference evidence="3" key="1">
    <citation type="journal article" date="2019" name="Int. J. Syst. Evol. Microbiol.">
        <title>The Global Catalogue of Microorganisms (GCM) 10K type strain sequencing project: providing services to taxonomists for standard genome sequencing and annotation.</title>
        <authorList>
            <consortium name="The Broad Institute Genomics Platform"/>
            <consortium name="The Broad Institute Genome Sequencing Center for Infectious Disease"/>
            <person name="Wu L."/>
            <person name="Ma J."/>
        </authorList>
    </citation>
    <scope>NUCLEOTIDE SEQUENCE [LARGE SCALE GENOMIC DNA]</scope>
    <source>
        <strain evidence="3">KCTC 42903</strain>
    </source>
</reference>
<dbReference type="Gene3D" id="2.60.40.1120">
    <property type="entry name" value="Carboxypeptidase-like, regulatory domain"/>
    <property type="match status" value="1"/>
</dbReference>
<evidence type="ECO:0000256" key="1">
    <source>
        <dbReference type="SAM" id="SignalP"/>
    </source>
</evidence>
<sequence>MNIRLLFVFFLFGFISASAQTKVSGYVFDEHNEAVSFANVIFKGSSDGTITDENGKFYLESAETWNTLTISFIGYQTLEIQLEKKVNYNLKFILKEETAQLDAVVIVSGKQSKKNNPAIDLLRKIWEHKRKNGLNLYKQYEYDKYEKVEFDINTIDSALIKSKLFRGMEFVFNEVDTSRVTGKTYLPMFINEAVSKVYGDNIINKEKEVLKGNKNSGFSDNQVIIDFVGDLYSDYNIYDNYLKFFDKSFVSPLSKTGINTYNYVLSDSAYIDNKWCYNIIYYPRRKNELTFKGDFWVADSTYAIKEINLQASKSANINWVKDIYIEQEFDVLNDSIFLVKRDYMMSDFALSKKEKSRGIYGKRTTLFDNYKFDKPLDKKFYDRQVYNYDKDIYDRDDAFWAANRLEDLNKDEQGVYKMLDTLKTVKKFKRLYNLGSILASGYIEFNTLPLDYGPIFSTFGFNEVEGLRLRTGGRTYFGRNDLWRLEGFLAYGFRDDKFKYGISGKWLLDKKSRLIISGGNRRDVEQIGASLTTSTDVLGRSLASSSVVGTGANDKLTNINLTSLAVQLEPWRNLVFRLGANYRTLESASATFSLDYVDAQSPTGFSSEIKQFETAFSLSYFPKRKMTGFGVERRTANDDFARIFAQISRGDKTVFNSDFSYTKLQLSYIQPWQLGGFGRLYTTLEAGKTFGEVPLGLLSVIPGNQSYFSIYNTFSQLDYYEFVSDSYASFHLEHNFNGRFFSRIPFLRQLNLREIVSVRGVWGEISQENINLSTTNNPNSIPLVAPNNKPYYEYGLGIGNIFKVFRIDFNFRGNYKDSVIYPNARKFGVTGTFGFYF</sequence>
<dbReference type="Pfam" id="PF13715">
    <property type="entry name" value="CarbopepD_reg_2"/>
    <property type="match status" value="1"/>
</dbReference>
<organism evidence="2 3">
    <name type="scientific">Gelatiniphilus marinus</name>
    <dbReference type="NCBI Taxonomy" id="1759464"/>
    <lineage>
        <taxon>Bacteria</taxon>
        <taxon>Pseudomonadati</taxon>
        <taxon>Bacteroidota</taxon>
        <taxon>Flavobacteriia</taxon>
        <taxon>Flavobacteriales</taxon>
        <taxon>Flavobacteriaceae</taxon>
        <taxon>Gelatiniphilus</taxon>
    </lineage>
</organism>
<dbReference type="Proteomes" id="UP001597441">
    <property type="component" value="Unassembled WGS sequence"/>
</dbReference>
<gene>
    <name evidence="2" type="ORF">ACFSQS_11605</name>
</gene>
<dbReference type="EMBL" id="JBHULK010000004">
    <property type="protein sequence ID" value="MFD2535749.1"/>
    <property type="molecule type" value="Genomic_DNA"/>
</dbReference>
<feature type="chain" id="PRO_5046282857" evidence="1">
    <location>
        <begin position="20"/>
        <end position="837"/>
    </location>
</feature>
<protein>
    <submittedName>
        <fullName evidence="2">DUF5686 family protein</fullName>
    </submittedName>
</protein>
<feature type="signal peptide" evidence="1">
    <location>
        <begin position="1"/>
        <end position="19"/>
    </location>
</feature>
<dbReference type="InterPro" id="IPR008969">
    <property type="entry name" value="CarboxyPept-like_regulatory"/>
</dbReference>
<dbReference type="InterPro" id="IPR043741">
    <property type="entry name" value="DUF5686"/>
</dbReference>
<dbReference type="Pfam" id="PF18939">
    <property type="entry name" value="DUF5686"/>
    <property type="match status" value="1"/>
</dbReference>